<dbReference type="AlphaFoldDB" id="A0A1G9E147"/>
<dbReference type="InterPro" id="IPR002888">
    <property type="entry name" value="2Fe-2S-bd"/>
</dbReference>
<evidence type="ECO:0000256" key="1">
    <source>
        <dbReference type="ARBA" id="ARBA00022714"/>
    </source>
</evidence>
<sequence>MVRYARPFACLCVTESTIGGFSAELHSRNLGIPRHYFPCSKRYKNSGQMEGSGTTDAKNDQGSTQGGFMSEISLTVNGKRVSGAAEDRTLLVHFLRENLGLTGTHVGCDTSQCGACVIHVDGKAVKSCTMLAVQASGSSVVTIEGLADGADLHPMQAAFKEHHGLQCGFCTPGMIMAATDMVNRHPEGLDEATVRAELEGNICRCTGYHNIVKAILAASETMSSKGKDKQAA</sequence>
<evidence type="ECO:0000313" key="7">
    <source>
        <dbReference type="EMBL" id="SDK69808.1"/>
    </source>
</evidence>
<dbReference type="Gene3D" id="1.10.150.120">
    <property type="entry name" value="[2Fe-2S]-binding domain"/>
    <property type="match status" value="1"/>
</dbReference>
<evidence type="ECO:0000256" key="2">
    <source>
        <dbReference type="ARBA" id="ARBA00022723"/>
    </source>
</evidence>
<dbReference type="InterPro" id="IPR051452">
    <property type="entry name" value="Diverse_Oxidoreductases"/>
</dbReference>
<protein>
    <submittedName>
        <fullName evidence="7">Carbon-monoxide dehydrogenase small subunit</fullName>
    </submittedName>
</protein>
<dbReference type="SUPFAM" id="SSF47741">
    <property type="entry name" value="CO dehydrogenase ISP C-domain like"/>
    <property type="match status" value="1"/>
</dbReference>
<dbReference type="PANTHER" id="PTHR44379:SF5">
    <property type="entry name" value="OXIDOREDUCTASE WITH IRON-SULFUR SUBUNIT"/>
    <property type="match status" value="1"/>
</dbReference>
<name>A0A1G9E147_9HYPH</name>
<dbReference type="InterPro" id="IPR036010">
    <property type="entry name" value="2Fe-2S_ferredoxin-like_sf"/>
</dbReference>
<dbReference type="Pfam" id="PF00111">
    <property type="entry name" value="Fer2"/>
    <property type="match status" value="1"/>
</dbReference>
<evidence type="ECO:0000259" key="6">
    <source>
        <dbReference type="PROSITE" id="PS51085"/>
    </source>
</evidence>
<dbReference type="CDD" id="cd00207">
    <property type="entry name" value="fer2"/>
    <property type="match status" value="1"/>
</dbReference>
<keyword evidence="4" id="KW-0408">Iron</keyword>
<evidence type="ECO:0000313" key="8">
    <source>
        <dbReference type="Proteomes" id="UP000198894"/>
    </source>
</evidence>
<dbReference type="GO" id="GO:0046872">
    <property type="term" value="F:metal ion binding"/>
    <property type="evidence" value="ECO:0007669"/>
    <property type="project" value="UniProtKB-KW"/>
</dbReference>
<dbReference type="GO" id="GO:0051537">
    <property type="term" value="F:2 iron, 2 sulfur cluster binding"/>
    <property type="evidence" value="ECO:0007669"/>
    <property type="project" value="UniProtKB-KW"/>
</dbReference>
<keyword evidence="3" id="KW-0560">Oxidoreductase</keyword>
<dbReference type="PANTHER" id="PTHR44379">
    <property type="entry name" value="OXIDOREDUCTASE WITH IRON-SULFUR SUBUNIT"/>
    <property type="match status" value="1"/>
</dbReference>
<keyword evidence="5" id="KW-0411">Iron-sulfur</keyword>
<keyword evidence="8" id="KW-1185">Reference proteome</keyword>
<evidence type="ECO:0000256" key="5">
    <source>
        <dbReference type="ARBA" id="ARBA00023014"/>
    </source>
</evidence>
<proteinExistence type="predicted"/>
<gene>
    <name evidence="7" type="ORF">SAMN05428953_11926</name>
</gene>
<dbReference type="EMBL" id="FNEE01000019">
    <property type="protein sequence ID" value="SDK69808.1"/>
    <property type="molecule type" value="Genomic_DNA"/>
</dbReference>
<dbReference type="Gene3D" id="3.10.20.30">
    <property type="match status" value="1"/>
</dbReference>
<feature type="domain" description="2Fe-2S ferredoxin-type" evidence="6">
    <location>
        <begin position="70"/>
        <end position="146"/>
    </location>
</feature>
<dbReference type="InterPro" id="IPR001041">
    <property type="entry name" value="2Fe-2S_ferredoxin-type"/>
</dbReference>
<dbReference type="Pfam" id="PF01799">
    <property type="entry name" value="Fer2_2"/>
    <property type="match status" value="1"/>
</dbReference>
<keyword evidence="2" id="KW-0479">Metal-binding</keyword>
<evidence type="ECO:0000256" key="3">
    <source>
        <dbReference type="ARBA" id="ARBA00023002"/>
    </source>
</evidence>
<dbReference type="PROSITE" id="PS51085">
    <property type="entry name" value="2FE2S_FER_2"/>
    <property type="match status" value="1"/>
</dbReference>
<organism evidence="7 8">
    <name type="scientific">Mesorhizobium muleiense</name>
    <dbReference type="NCBI Taxonomy" id="1004279"/>
    <lineage>
        <taxon>Bacteria</taxon>
        <taxon>Pseudomonadati</taxon>
        <taxon>Pseudomonadota</taxon>
        <taxon>Alphaproteobacteria</taxon>
        <taxon>Hyphomicrobiales</taxon>
        <taxon>Phyllobacteriaceae</taxon>
        <taxon>Mesorhizobium</taxon>
    </lineage>
</organism>
<dbReference type="InterPro" id="IPR036884">
    <property type="entry name" value="2Fe-2S-bd_dom_sf"/>
</dbReference>
<dbReference type="FunFam" id="3.10.20.30:FF:000020">
    <property type="entry name" value="Xanthine dehydrogenase iron-sulfur subunit"/>
    <property type="match status" value="1"/>
</dbReference>
<dbReference type="GO" id="GO:0016491">
    <property type="term" value="F:oxidoreductase activity"/>
    <property type="evidence" value="ECO:0007669"/>
    <property type="project" value="UniProtKB-KW"/>
</dbReference>
<dbReference type="SUPFAM" id="SSF54292">
    <property type="entry name" value="2Fe-2S ferredoxin-like"/>
    <property type="match status" value="1"/>
</dbReference>
<reference evidence="8" key="1">
    <citation type="submission" date="2016-10" db="EMBL/GenBank/DDBJ databases">
        <authorList>
            <person name="Varghese N."/>
            <person name="Submissions S."/>
        </authorList>
    </citation>
    <scope>NUCLEOTIDE SEQUENCE [LARGE SCALE GENOMIC DNA]</scope>
    <source>
        <strain evidence="8">CGMCC 1.11022</strain>
    </source>
</reference>
<dbReference type="InterPro" id="IPR012675">
    <property type="entry name" value="Beta-grasp_dom_sf"/>
</dbReference>
<dbReference type="Proteomes" id="UP000198894">
    <property type="component" value="Unassembled WGS sequence"/>
</dbReference>
<accession>A0A1G9E147</accession>
<evidence type="ECO:0000256" key="4">
    <source>
        <dbReference type="ARBA" id="ARBA00023004"/>
    </source>
</evidence>
<keyword evidence="1" id="KW-0001">2Fe-2S</keyword>
<dbReference type="FunFam" id="1.10.150.120:FF:000003">
    <property type="entry name" value="Carbon monoxide dehydrogenase, small subunit"/>
    <property type="match status" value="1"/>
</dbReference>